<dbReference type="GO" id="GO:0032259">
    <property type="term" value="P:methylation"/>
    <property type="evidence" value="ECO:0007669"/>
    <property type="project" value="UniProtKB-KW"/>
</dbReference>
<evidence type="ECO:0000313" key="3">
    <source>
        <dbReference type="Proteomes" id="UP000286287"/>
    </source>
</evidence>
<sequence>MTDSAGASTLEDMNFLEFFAIAEQDRDILNPIGREKLEQVAAYAGLRDGLSVLDVGSGKGALLRQWARNWDIRGVGLELNPAFVQQARELTQAAGLTEKLSFWEGKALDFPVKVAGYDVVVCLGATFAIGTFSEAVAWMGAHVKPGGVLIVGDVVLNSEQAVREAPQNLVGWSHLPPTLAGRCQEFQTAGVELIGLSVSSTDDWDHYTSLMWSAVDRWAAQNPEHPNRTEVLQNVQEGKVKYLNWEREHLGWAVMVGRVTG</sequence>
<dbReference type="InterPro" id="IPR050447">
    <property type="entry name" value="Erg6_SMT_methyltransf"/>
</dbReference>
<evidence type="ECO:0000259" key="1">
    <source>
        <dbReference type="Pfam" id="PF13649"/>
    </source>
</evidence>
<keyword evidence="2" id="KW-0489">Methyltransferase</keyword>
<comment type="caution">
    <text evidence="2">The sequence shown here is derived from an EMBL/GenBank/DDBJ whole genome shotgun (WGS) entry which is preliminary data.</text>
</comment>
<name>A0A418V7J7_9DEIO</name>
<dbReference type="CDD" id="cd02440">
    <property type="entry name" value="AdoMet_MTases"/>
    <property type="match status" value="1"/>
</dbReference>
<dbReference type="PANTHER" id="PTHR44068">
    <property type="entry name" value="ZGC:194242"/>
    <property type="match status" value="1"/>
</dbReference>
<keyword evidence="2" id="KW-0808">Transferase</keyword>
<dbReference type="GO" id="GO:0008168">
    <property type="term" value="F:methyltransferase activity"/>
    <property type="evidence" value="ECO:0007669"/>
    <property type="project" value="UniProtKB-KW"/>
</dbReference>
<feature type="domain" description="Methyltransferase" evidence="1">
    <location>
        <begin position="52"/>
        <end position="147"/>
    </location>
</feature>
<dbReference type="InterPro" id="IPR041698">
    <property type="entry name" value="Methyltransf_25"/>
</dbReference>
<proteinExistence type="predicted"/>
<dbReference type="Gene3D" id="3.40.50.150">
    <property type="entry name" value="Vaccinia Virus protein VP39"/>
    <property type="match status" value="1"/>
</dbReference>
<keyword evidence="3" id="KW-1185">Reference proteome</keyword>
<organism evidence="2 3">
    <name type="scientific">Deinococcus cavernae</name>
    <dbReference type="NCBI Taxonomy" id="2320857"/>
    <lineage>
        <taxon>Bacteria</taxon>
        <taxon>Thermotogati</taxon>
        <taxon>Deinococcota</taxon>
        <taxon>Deinococci</taxon>
        <taxon>Deinococcales</taxon>
        <taxon>Deinococcaceae</taxon>
        <taxon>Deinococcus</taxon>
    </lineage>
</organism>
<evidence type="ECO:0000313" key="2">
    <source>
        <dbReference type="EMBL" id="RJF72049.1"/>
    </source>
</evidence>
<dbReference type="InterPro" id="IPR029063">
    <property type="entry name" value="SAM-dependent_MTases_sf"/>
</dbReference>
<gene>
    <name evidence="2" type="ORF">D3875_11255</name>
</gene>
<protein>
    <submittedName>
        <fullName evidence="2">Class I SAM-dependent methyltransferase</fullName>
    </submittedName>
</protein>
<reference evidence="2 3" key="1">
    <citation type="submission" date="2018-09" db="EMBL/GenBank/DDBJ databases">
        <authorList>
            <person name="Zhu H."/>
        </authorList>
    </citation>
    <scope>NUCLEOTIDE SEQUENCE [LARGE SCALE GENOMIC DNA]</scope>
    <source>
        <strain evidence="2 3">K2S05-167</strain>
    </source>
</reference>
<dbReference type="SUPFAM" id="SSF53335">
    <property type="entry name" value="S-adenosyl-L-methionine-dependent methyltransferases"/>
    <property type="match status" value="1"/>
</dbReference>
<accession>A0A418V7J7</accession>
<dbReference type="PANTHER" id="PTHR44068:SF11">
    <property type="entry name" value="GERANYL DIPHOSPHATE 2-C-METHYLTRANSFERASE"/>
    <property type="match status" value="1"/>
</dbReference>
<dbReference type="EMBL" id="QYUJ01000014">
    <property type="protein sequence ID" value="RJF72049.1"/>
    <property type="molecule type" value="Genomic_DNA"/>
</dbReference>
<dbReference type="Pfam" id="PF13649">
    <property type="entry name" value="Methyltransf_25"/>
    <property type="match status" value="1"/>
</dbReference>
<dbReference type="Proteomes" id="UP000286287">
    <property type="component" value="Unassembled WGS sequence"/>
</dbReference>
<dbReference type="AlphaFoldDB" id="A0A418V7J7"/>